<dbReference type="Gene3D" id="3.40.50.150">
    <property type="entry name" value="Vaccinia Virus protein VP39"/>
    <property type="match status" value="1"/>
</dbReference>
<accession>A0A6J4H3Q4</accession>
<gene>
    <name evidence="1" type="ORF">AVDCRST_MAG42-19</name>
</gene>
<dbReference type="Pfam" id="PF13489">
    <property type="entry name" value="Methyltransf_23"/>
    <property type="match status" value="1"/>
</dbReference>
<evidence type="ECO:0000313" key="1">
    <source>
        <dbReference type="EMBL" id="CAA9212301.1"/>
    </source>
</evidence>
<dbReference type="PANTHER" id="PTHR43861">
    <property type="entry name" value="TRANS-ACONITATE 2-METHYLTRANSFERASE-RELATED"/>
    <property type="match status" value="1"/>
</dbReference>
<organism evidence="1">
    <name type="scientific">uncultured Chthoniobacterales bacterium</name>
    <dbReference type="NCBI Taxonomy" id="1836801"/>
    <lineage>
        <taxon>Bacteria</taxon>
        <taxon>Pseudomonadati</taxon>
        <taxon>Verrucomicrobiota</taxon>
        <taxon>Spartobacteria</taxon>
        <taxon>Chthoniobacterales</taxon>
        <taxon>environmental samples</taxon>
    </lineage>
</organism>
<proteinExistence type="predicted"/>
<dbReference type="AlphaFoldDB" id="A0A6J4H3Q4"/>
<dbReference type="InterPro" id="IPR029063">
    <property type="entry name" value="SAM-dependent_MTases_sf"/>
</dbReference>
<dbReference type="CDD" id="cd02440">
    <property type="entry name" value="AdoMet_MTases"/>
    <property type="match status" value="1"/>
</dbReference>
<name>A0A6J4H3Q4_9BACT</name>
<dbReference type="SUPFAM" id="SSF53335">
    <property type="entry name" value="S-adenosyl-L-methionine-dependent methyltransferases"/>
    <property type="match status" value="1"/>
</dbReference>
<reference evidence="1" key="1">
    <citation type="submission" date="2020-02" db="EMBL/GenBank/DDBJ databases">
        <authorList>
            <person name="Meier V. D."/>
        </authorList>
    </citation>
    <scope>NUCLEOTIDE SEQUENCE</scope>
    <source>
        <strain evidence="1">AVDCRST_MAG42</strain>
    </source>
</reference>
<dbReference type="EMBL" id="CADCTA010000004">
    <property type="protein sequence ID" value="CAA9212301.1"/>
    <property type="molecule type" value="Genomic_DNA"/>
</dbReference>
<protein>
    <submittedName>
        <fullName evidence="1">Uncharacterized protein</fullName>
    </submittedName>
</protein>
<sequence length="307" mass="34642">MPHFEAGAFVQFVQRKHVKVPRIEPPTPDATSARARLRIPQEDGRACDLCGGREFSLLHEWPVGDRWNPATIPIAVWKCACGLAFLHPVPQPEQLPAKGEWWSQARKQTRRRGGFKEKWRVIRHAITGTGKERLLRDTRKAVPSGRFLDIGCGGGRMLRVAAQSYDVTGLEPSPVAAAMTREKGFKVVEETLEETTLPRGSFDVVMLDSVIEHVVSPRAALQKTHELLAPGGVVVLLTPKFEGPSSRRHGADWNGFRHGYHTHLFTGKTLGRYLEEAGFEVLRKPRRDRMFDDILILWGRKRTPRVE</sequence>